<evidence type="ECO:0000256" key="1">
    <source>
        <dbReference type="SAM" id="MobiDB-lite"/>
    </source>
</evidence>
<proteinExistence type="predicted"/>
<dbReference type="RefSeq" id="WP_063110573.1">
    <property type="nucleotide sequence ID" value="NZ_JBEPNV010000001.1"/>
</dbReference>
<sequence>MGAFIKVALGPVGCYFSGGFVLFAVLAAIFGAGIRYDRSEASVAVERANRAEDETKHVAATAQVNAKTAKQLAADNEAQALAYAADAERSRDDADRFELARQAAEQGRLAAQAELADLRRELAAKPGESAPLVNDSVHRVLRGEPLGDDAGQPASLRAALESLGAKHTRKRK</sequence>
<organism evidence="3 4">
    <name type="scientific">Methylobacterium radiotolerans</name>
    <dbReference type="NCBI Taxonomy" id="31998"/>
    <lineage>
        <taxon>Bacteria</taxon>
        <taxon>Pseudomonadati</taxon>
        <taxon>Pseudomonadota</taxon>
        <taxon>Alphaproteobacteria</taxon>
        <taxon>Hyphomicrobiales</taxon>
        <taxon>Methylobacteriaceae</taxon>
        <taxon>Methylobacterium</taxon>
    </lineage>
</organism>
<accession>A0ABV2NLL5</accession>
<evidence type="ECO:0000313" key="4">
    <source>
        <dbReference type="Proteomes" id="UP001549119"/>
    </source>
</evidence>
<dbReference type="Proteomes" id="UP001549119">
    <property type="component" value="Unassembled WGS sequence"/>
</dbReference>
<name>A0ABV2NLL5_9HYPH</name>
<comment type="caution">
    <text evidence="3">The sequence shown here is derived from an EMBL/GenBank/DDBJ whole genome shotgun (WGS) entry which is preliminary data.</text>
</comment>
<feature type="transmembrane region" description="Helical" evidence="2">
    <location>
        <begin position="12"/>
        <end position="34"/>
    </location>
</feature>
<reference evidence="3 4" key="1">
    <citation type="submission" date="2024-06" db="EMBL/GenBank/DDBJ databases">
        <title>Genomics of switchgrass bacterial isolates.</title>
        <authorList>
            <person name="Shade A."/>
        </authorList>
    </citation>
    <scope>NUCLEOTIDE SEQUENCE [LARGE SCALE GENOMIC DNA]</scope>
    <source>
        <strain evidence="3 4">PvP084</strain>
    </source>
</reference>
<keyword evidence="4" id="KW-1185">Reference proteome</keyword>
<feature type="region of interest" description="Disordered" evidence="1">
    <location>
        <begin position="143"/>
        <end position="172"/>
    </location>
</feature>
<protein>
    <submittedName>
        <fullName evidence="3">Uncharacterized protein</fullName>
    </submittedName>
</protein>
<evidence type="ECO:0000313" key="3">
    <source>
        <dbReference type="EMBL" id="MET3867255.1"/>
    </source>
</evidence>
<keyword evidence="2" id="KW-0472">Membrane</keyword>
<keyword evidence="2" id="KW-0812">Transmembrane</keyword>
<evidence type="ECO:0000256" key="2">
    <source>
        <dbReference type="SAM" id="Phobius"/>
    </source>
</evidence>
<keyword evidence="2" id="KW-1133">Transmembrane helix</keyword>
<dbReference type="EMBL" id="JBEPNW010000002">
    <property type="protein sequence ID" value="MET3867255.1"/>
    <property type="molecule type" value="Genomic_DNA"/>
</dbReference>
<gene>
    <name evidence="3" type="ORF">ABIC20_004564</name>
</gene>